<dbReference type="SMART" id="SM01340">
    <property type="entry name" value="DNA_mis_repair"/>
    <property type="match status" value="1"/>
</dbReference>
<evidence type="ECO:0000256" key="5">
    <source>
        <dbReference type="HAMAP-Rule" id="MF_00149"/>
    </source>
</evidence>
<dbReference type="SUPFAM" id="SSF118116">
    <property type="entry name" value="DNA mismatch repair protein MutL"/>
    <property type="match status" value="1"/>
</dbReference>
<dbReference type="SUPFAM" id="SSF55874">
    <property type="entry name" value="ATPase domain of HSP90 chaperone/DNA topoisomerase II/histidine kinase"/>
    <property type="match status" value="1"/>
</dbReference>
<protein>
    <recommendedName>
        <fullName evidence="2 5">DNA mismatch repair protein MutL</fullName>
    </recommendedName>
</protein>
<dbReference type="GO" id="GO:0140664">
    <property type="term" value="F:ATP-dependent DNA damage sensor activity"/>
    <property type="evidence" value="ECO:0007669"/>
    <property type="project" value="InterPro"/>
</dbReference>
<evidence type="ECO:0000313" key="9">
    <source>
        <dbReference type="Proteomes" id="UP000056090"/>
    </source>
</evidence>
<organism evidence="8 9">
    <name type="scientific">Alteromonas australica</name>
    <dbReference type="NCBI Taxonomy" id="589873"/>
    <lineage>
        <taxon>Bacteria</taxon>
        <taxon>Pseudomonadati</taxon>
        <taxon>Pseudomonadota</taxon>
        <taxon>Gammaproteobacteria</taxon>
        <taxon>Alteromonadales</taxon>
        <taxon>Alteromonadaceae</taxon>
        <taxon>Alteromonas/Salinimonas group</taxon>
        <taxon>Alteromonas</taxon>
    </lineage>
</organism>
<evidence type="ECO:0000256" key="6">
    <source>
        <dbReference type="SAM" id="MobiDB-lite"/>
    </source>
</evidence>
<dbReference type="InterPro" id="IPR036890">
    <property type="entry name" value="HATPase_C_sf"/>
</dbReference>
<dbReference type="CDD" id="cd03482">
    <property type="entry name" value="MutL_Trans_MutL"/>
    <property type="match status" value="1"/>
</dbReference>
<dbReference type="FunFam" id="3.30.565.10:FF:000003">
    <property type="entry name" value="DNA mismatch repair endonuclease MutL"/>
    <property type="match status" value="1"/>
</dbReference>
<dbReference type="NCBIfam" id="TIGR00585">
    <property type="entry name" value="mutl"/>
    <property type="match status" value="1"/>
</dbReference>
<dbReference type="CDD" id="cd16926">
    <property type="entry name" value="HATPase_MutL-MLH-PMS-like"/>
    <property type="match status" value="1"/>
</dbReference>
<dbReference type="GO" id="GO:0030983">
    <property type="term" value="F:mismatched DNA binding"/>
    <property type="evidence" value="ECO:0007669"/>
    <property type="project" value="InterPro"/>
</dbReference>
<evidence type="ECO:0000256" key="2">
    <source>
        <dbReference type="ARBA" id="ARBA00021975"/>
    </source>
</evidence>
<dbReference type="PROSITE" id="PS00058">
    <property type="entry name" value="DNA_MISMATCH_REPAIR_1"/>
    <property type="match status" value="1"/>
</dbReference>
<dbReference type="InterPro" id="IPR038973">
    <property type="entry name" value="MutL/Mlh/Pms-like"/>
</dbReference>
<dbReference type="InterPro" id="IPR037198">
    <property type="entry name" value="MutL_C_sf"/>
</dbReference>
<proteinExistence type="inferred from homology"/>
<feature type="region of interest" description="Disordered" evidence="6">
    <location>
        <begin position="369"/>
        <end position="397"/>
    </location>
</feature>
<dbReference type="AlphaFoldDB" id="A0A075P606"/>
<gene>
    <name evidence="5" type="primary">mutL</name>
    <name evidence="8" type="ORF">EP13_17520</name>
</gene>
<dbReference type="InterPro" id="IPR020667">
    <property type="entry name" value="DNA_mismatch_repair_MutL"/>
</dbReference>
<dbReference type="GeneID" id="78256680"/>
<dbReference type="InterPro" id="IPR002099">
    <property type="entry name" value="MutL/Mlh/PMS"/>
</dbReference>
<evidence type="ECO:0000256" key="1">
    <source>
        <dbReference type="ARBA" id="ARBA00006082"/>
    </source>
</evidence>
<dbReference type="Gene3D" id="3.30.230.10">
    <property type="match status" value="1"/>
</dbReference>
<dbReference type="InterPro" id="IPR014721">
    <property type="entry name" value="Ribsml_uS5_D2-typ_fold_subgr"/>
</dbReference>
<reference evidence="8 9" key="1">
    <citation type="submission" date="2014-06" db="EMBL/GenBank/DDBJ databases">
        <title>Genomes of Alteromonas australica, a world apart.</title>
        <authorList>
            <person name="Gonzaga A."/>
            <person name="Lopez-Perez M."/>
            <person name="Rodriguez-Valera F."/>
        </authorList>
    </citation>
    <scope>NUCLEOTIDE SEQUENCE [LARGE SCALE GENOMIC DNA]</scope>
    <source>
        <strain evidence="8 9">H 17</strain>
    </source>
</reference>
<dbReference type="PANTHER" id="PTHR10073">
    <property type="entry name" value="DNA MISMATCH REPAIR PROTEIN MLH, PMS, MUTL"/>
    <property type="match status" value="1"/>
</dbReference>
<dbReference type="PANTHER" id="PTHR10073:SF12">
    <property type="entry name" value="DNA MISMATCH REPAIR PROTEIN MLH1"/>
    <property type="match status" value="1"/>
</dbReference>
<dbReference type="Pfam" id="PF13589">
    <property type="entry name" value="HATPase_c_3"/>
    <property type="match status" value="1"/>
</dbReference>
<name>A0A075P606_9ALTE</name>
<dbReference type="eggNOG" id="COG0323">
    <property type="taxonomic scope" value="Bacteria"/>
</dbReference>
<comment type="function">
    <text evidence="5">This protein is involved in the repair of mismatches in DNA. It is required for dam-dependent methyl-directed DNA mismatch repair. May act as a 'molecular matchmaker', a protein that promotes the formation of a stable complex between two or more DNA-binding proteins in an ATP-dependent manner without itself being part of a final effector complex.</text>
</comment>
<feature type="domain" description="DNA mismatch repair protein S5" evidence="7">
    <location>
        <begin position="211"/>
        <end position="329"/>
    </location>
</feature>
<dbReference type="InterPro" id="IPR014762">
    <property type="entry name" value="DNA_mismatch_repair_CS"/>
</dbReference>
<dbReference type="InterPro" id="IPR020568">
    <property type="entry name" value="Ribosomal_Su5_D2-typ_SF"/>
</dbReference>
<keyword evidence="3 5" id="KW-0227">DNA damage</keyword>
<dbReference type="GO" id="GO:0032300">
    <property type="term" value="C:mismatch repair complex"/>
    <property type="evidence" value="ECO:0007669"/>
    <property type="project" value="InterPro"/>
</dbReference>
<dbReference type="Gene3D" id="3.30.565.10">
    <property type="entry name" value="Histidine kinase-like ATPase, C-terminal domain"/>
    <property type="match status" value="1"/>
</dbReference>
<comment type="similarity">
    <text evidence="1 5">Belongs to the DNA mismatch repair MutL/HexB family.</text>
</comment>
<keyword evidence="4 5" id="KW-0234">DNA repair</keyword>
<keyword evidence="9" id="KW-1185">Reference proteome</keyword>
<sequence length="592" mass="66213">MPIQLLSPQLANQIAAGEVVERPASVVKELLENSLDAGANRIEVEIEKGGHKRILIRDNGKGIAKDELQLALSRHATSKIVTLDDLEHIMSLGFRGEALASISSVSRLTLTSRPESQSEAWQAYCEGREMAVTIQPAAHPKGTTIDVADLFYNTPARRKFLRTEKTEFQHIEEVIKRIALSNPQASFLLKHNGKMVKRYVADKQGSLASRIAAVLGQKFIENAVQVKVDYQGISLTAWLGNEVMLRSSNDLQFSFVNGRSMRDKLIMHAIRQAYESVWGIVEQPAFVVYMTIDPKDVDVNVHPAKHEVRFQQGRLVHDFICKSVCDALQEISEPEASEPNSGHSGSEHTSIEVPVKAFEHSHVNHDYIRPLTSTPRSQPAPQARESGTYSSRQSKGPSAAYQAGFNALMSPNGNTQAQASGRSIADEAAFQLTSLCRIYTQGEKVFLLEVTQIVPLWLLEQCKSAEHSQPLLMPVALNSQGANEATIALLQQLNFEINHVAGKFRLQQVPAGTRHLPWLRWFEKLISTTLNNTDDIASSFLIDEDEVDKNTALDVWHWLDQQSDRKQWEMVERFGKVRDLTRVLEFWRGVDG</sequence>
<dbReference type="RefSeq" id="WP_044058340.1">
    <property type="nucleotide sequence ID" value="NZ_CBCSKJ010000004.1"/>
</dbReference>
<dbReference type="SUPFAM" id="SSF54211">
    <property type="entry name" value="Ribosomal protein S5 domain 2-like"/>
    <property type="match status" value="1"/>
</dbReference>
<dbReference type="GO" id="GO:0006298">
    <property type="term" value="P:mismatch repair"/>
    <property type="evidence" value="ECO:0007669"/>
    <property type="project" value="UniProtKB-UniRule"/>
</dbReference>
<dbReference type="EMBL" id="CP008849">
    <property type="protein sequence ID" value="AIG00336.1"/>
    <property type="molecule type" value="Genomic_DNA"/>
</dbReference>
<evidence type="ECO:0000313" key="8">
    <source>
        <dbReference type="EMBL" id="AIG00336.1"/>
    </source>
</evidence>
<accession>A0A075P606</accession>
<evidence type="ECO:0000256" key="4">
    <source>
        <dbReference type="ARBA" id="ARBA00023204"/>
    </source>
</evidence>
<dbReference type="GO" id="GO:0005524">
    <property type="term" value="F:ATP binding"/>
    <property type="evidence" value="ECO:0007669"/>
    <property type="project" value="InterPro"/>
</dbReference>
<evidence type="ECO:0000256" key="3">
    <source>
        <dbReference type="ARBA" id="ARBA00022763"/>
    </source>
</evidence>
<dbReference type="KEGG" id="aal:EP13_17520"/>
<evidence type="ECO:0000259" key="7">
    <source>
        <dbReference type="SMART" id="SM01340"/>
    </source>
</evidence>
<feature type="compositionally biased region" description="Polar residues" evidence="6">
    <location>
        <begin position="371"/>
        <end position="396"/>
    </location>
</feature>
<dbReference type="GO" id="GO:0016887">
    <property type="term" value="F:ATP hydrolysis activity"/>
    <property type="evidence" value="ECO:0007669"/>
    <property type="project" value="InterPro"/>
</dbReference>
<dbReference type="Pfam" id="PF01119">
    <property type="entry name" value="DNA_mis_repair"/>
    <property type="match status" value="1"/>
</dbReference>
<dbReference type="HAMAP" id="MF_00149">
    <property type="entry name" value="DNA_mis_repair"/>
    <property type="match status" value="1"/>
</dbReference>
<dbReference type="Proteomes" id="UP000056090">
    <property type="component" value="Chromosome"/>
</dbReference>
<dbReference type="InterPro" id="IPR013507">
    <property type="entry name" value="DNA_mismatch_S5_2-like"/>
</dbReference>